<feature type="non-terminal residue" evidence="2">
    <location>
        <position position="1"/>
    </location>
</feature>
<feature type="compositionally biased region" description="Polar residues" evidence="1">
    <location>
        <begin position="8"/>
        <end position="19"/>
    </location>
</feature>
<feature type="region of interest" description="Disordered" evidence="1">
    <location>
        <begin position="1"/>
        <end position="20"/>
    </location>
</feature>
<protein>
    <submittedName>
        <fullName evidence="2">Uncharacterized protein</fullName>
    </submittedName>
</protein>
<keyword evidence="3" id="KW-1185">Reference proteome</keyword>
<dbReference type="AlphaFoldDB" id="A0A9P0VU48"/>
<dbReference type="Proteomes" id="UP001152888">
    <property type="component" value="Unassembled WGS sequence"/>
</dbReference>
<name>A0A9P0VU48_ACAOB</name>
<accession>A0A9P0VU48</accession>
<evidence type="ECO:0000313" key="2">
    <source>
        <dbReference type="EMBL" id="CAH2019957.1"/>
    </source>
</evidence>
<comment type="caution">
    <text evidence="2">The sequence shown here is derived from an EMBL/GenBank/DDBJ whole genome shotgun (WGS) entry which is preliminary data.</text>
</comment>
<sequence length="83" mass="9367">AGHRNSDIKSSLNPSSSVTKKAKAILEREQSLENPTATEYWITLNKNSRLWLKNLRRYKIRKATQDVNTIASLAGVKGPFIKI</sequence>
<evidence type="ECO:0000313" key="3">
    <source>
        <dbReference type="Proteomes" id="UP001152888"/>
    </source>
</evidence>
<proteinExistence type="predicted"/>
<reference evidence="2" key="1">
    <citation type="submission" date="2022-03" db="EMBL/GenBank/DDBJ databases">
        <authorList>
            <person name="Sayadi A."/>
        </authorList>
    </citation>
    <scope>NUCLEOTIDE SEQUENCE</scope>
</reference>
<dbReference type="EMBL" id="CAKOFQ010010659">
    <property type="protein sequence ID" value="CAH2019957.1"/>
    <property type="molecule type" value="Genomic_DNA"/>
</dbReference>
<organism evidence="2 3">
    <name type="scientific">Acanthoscelides obtectus</name>
    <name type="common">Bean weevil</name>
    <name type="synonym">Bruchus obtectus</name>
    <dbReference type="NCBI Taxonomy" id="200917"/>
    <lineage>
        <taxon>Eukaryota</taxon>
        <taxon>Metazoa</taxon>
        <taxon>Ecdysozoa</taxon>
        <taxon>Arthropoda</taxon>
        <taxon>Hexapoda</taxon>
        <taxon>Insecta</taxon>
        <taxon>Pterygota</taxon>
        <taxon>Neoptera</taxon>
        <taxon>Endopterygota</taxon>
        <taxon>Coleoptera</taxon>
        <taxon>Polyphaga</taxon>
        <taxon>Cucujiformia</taxon>
        <taxon>Chrysomeloidea</taxon>
        <taxon>Chrysomelidae</taxon>
        <taxon>Bruchinae</taxon>
        <taxon>Bruchini</taxon>
        <taxon>Acanthoscelides</taxon>
    </lineage>
</organism>
<gene>
    <name evidence="2" type="ORF">ACAOBT_LOCUS37521</name>
</gene>
<evidence type="ECO:0000256" key="1">
    <source>
        <dbReference type="SAM" id="MobiDB-lite"/>
    </source>
</evidence>